<dbReference type="PANTHER" id="PTHR30055">
    <property type="entry name" value="HTH-TYPE TRANSCRIPTIONAL REGULATOR RUTR"/>
    <property type="match status" value="1"/>
</dbReference>
<dbReference type="SUPFAM" id="SSF46689">
    <property type="entry name" value="Homeodomain-like"/>
    <property type="match status" value="1"/>
</dbReference>
<dbReference type="Gene3D" id="1.10.10.60">
    <property type="entry name" value="Homeodomain-like"/>
    <property type="match status" value="1"/>
</dbReference>
<evidence type="ECO:0000256" key="2">
    <source>
        <dbReference type="ARBA" id="ARBA00023125"/>
    </source>
</evidence>
<reference evidence="6 7" key="1">
    <citation type="submission" date="2020-08" db="EMBL/GenBank/DDBJ databases">
        <title>Sequencing the genomes of 1000 actinobacteria strains.</title>
        <authorList>
            <person name="Klenk H.-P."/>
        </authorList>
    </citation>
    <scope>NUCLEOTIDE SEQUENCE [LARGE SCALE GENOMIC DNA]</scope>
    <source>
        <strain evidence="6 7">DSM 44230</strain>
    </source>
</reference>
<gene>
    <name evidence="6" type="ORF">HNR67_008359</name>
</gene>
<dbReference type="InterPro" id="IPR004111">
    <property type="entry name" value="Repressor_TetR_C"/>
</dbReference>
<protein>
    <submittedName>
        <fullName evidence="6">AcrR family transcriptional regulator</fullName>
    </submittedName>
</protein>
<evidence type="ECO:0000256" key="4">
    <source>
        <dbReference type="PROSITE-ProRule" id="PRU00335"/>
    </source>
</evidence>
<comment type="caution">
    <text evidence="6">The sequence shown here is derived from an EMBL/GenBank/DDBJ whole genome shotgun (WGS) entry which is preliminary data.</text>
</comment>
<dbReference type="Proteomes" id="UP000533598">
    <property type="component" value="Unassembled WGS sequence"/>
</dbReference>
<keyword evidence="3" id="KW-0804">Transcription</keyword>
<sequence length="247" mass="27161">MSGADNPLPRADVVWTRLPVVVERARRPALTVERMVDAAVRVADAEGVDAVSMRRLATELETGTTSLYRQLSGKEDLLELMVDHVYGECELPEQPSGDWRADLHLVAIAGRRLMLRHSWLVSVLGSRPPIGPNALRHMDFALAAAHGATADVTEACGLVDAVSSLVLGGVVNEVAEREAQRRTGQDEQQWRDTVGPYIQQVVESGRYPEVTRRVLEATDRTHDQQFELGLELLLDGIAMRIAAGRRA</sequence>
<dbReference type="GO" id="GO:0045892">
    <property type="term" value="P:negative regulation of DNA-templated transcription"/>
    <property type="evidence" value="ECO:0007669"/>
    <property type="project" value="InterPro"/>
</dbReference>
<evidence type="ECO:0000259" key="5">
    <source>
        <dbReference type="PROSITE" id="PS50977"/>
    </source>
</evidence>
<organism evidence="6 7">
    <name type="scientific">Crossiella cryophila</name>
    <dbReference type="NCBI Taxonomy" id="43355"/>
    <lineage>
        <taxon>Bacteria</taxon>
        <taxon>Bacillati</taxon>
        <taxon>Actinomycetota</taxon>
        <taxon>Actinomycetes</taxon>
        <taxon>Pseudonocardiales</taxon>
        <taxon>Pseudonocardiaceae</taxon>
        <taxon>Crossiella</taxon>
    </lineage>
</organism>
<dbReference type="PANTHER" id="PTHR30055:SF151">
    <property type="entry name" value="TRANSCRIPTIONAL REGULATORY PROTEIN"/>
    <property type="match status" value="1"/>
</dbReference>
<keyword evidence="7" id="KW-1185">Reference proteome</keyword>
<dbReference type="Pfam" id="PF00440">
    <property type="entry name" value="TetR_N"/>
    <property type="match status" value="1"/>
</dbReference>
<evidence type="ECO:0000313" key="7">
    <source>
        <dbReference type="Proteomes" id="UP000533598"/>
    </source>
</evidence>
<feature type="DNA-binding region" description="H-T-H motif" evidence="4">
    <location>
        <begin position="52"/>
        <end position="71"/>
    </location>
</feature>
<dbReference type="Gene3D" id="1.10.357.10">
    <property type="entry name" value="Tetracycline Repressor, domain 2"/>
    <property type="match status" value="1"/>
</dbReference>
<feature type="domain" description="HTH tetR-type" evidence="5">
    <location>
        <begin position="29"/>
        <end position="89"/>
    </location>
</feature>
<dbReference type="PROSITE" id="PS50977">
    <property type="entry name" value="HTH_TETR_2"/>
    <property type="match status" value="1"/>
</dbReference>
<dbReference type="Pfam" id="PF02909">
    <property type="entry name" value="TetR_C_1"/>
    <property type="match status" value="1"/>
</dbReference>
<dbReference type="InterPro" id="IPR009057">
    <property type="entry name" value="Homeodomain-like_sf"/>
</dbReference>
<keyword evidence="1" id="KW-0805">Transcription regulation</keyword>
<evidence type="ECO:0000256" key="3">
    <source>
        <dbReference type="ARBA" id="ARBA00023163"/>
    </source>
</evidence>
<proteinExistence type="predicted"/>
<dbReference type="AlphaFoldDB" id="A0A7W7CJB7"/>
<dbReference type="InterPro" id="IPR001647">
    <property type="entry name" value="HTH_TetR"/>
</dbReference>
<dbReference type="GO" id="GO:0003700">
    <property type="term" value="F:DNA-binding transcription factor activity"/>
    <property type="evidence" value="ECO:0007669"/>
    <property type="project" value="TreeGrafter"/>
</dbReference>
<dbReference type="InterPro" id="IPR050109">
    <property type="entry name" value="HTH-type_TetR-like_transc_reg"/>
</dbReference>
<dbReference type="EMBL" id="JACHMH010000001">
    <property type="protein sequence ID" value="MBB4682241.1"/>
    <property type="molecule type" value="Genomic_DNA"/>
</dbReference>
<accession>A0A7W7CJB7</accession>
<evidence type="ECO:0000256" key="1">
    <source>
        <dbReference type="ARBA" id="ARBA00023015"/>
    </source>
</evidence>
<dbReference type="RefSeq" id="WP_185009384.1">
    <property type="nucleotide sequence ID" value="NZ_BAAAUI010000007.1"/>
</dbReference>
<name>A0A7W7CJB7_9PSEU</name>
<dbReference type="GO" id="GO:0000976">
    <property type="term" value="F:transcription cis-regulatory region binding"/>
    <property type="evidence" value="ECO:0007669"/>
    <property type="project" value="TreeGrafter"/>
</dbReference>
<keyword evidence="2 4" id="KW-0238">DNA-binding</keyword>
<dbReference type="InterPro" id="IPR036271">
    <property type="entry name" value="Tet_transcr_reg_TetR-rel_C_sf"/>
</dbReference>
<dbReference type="SUPFAM" id="SSF48498">
    <property type="entry name" value="Tetracyclin repressor-like, C-terminal domain"/>
    <property type="match status" value="1"/>
</dbReference>
<evidence type="ECO:0000313" key="6">
    <source>
        <dbReference type="EMBL" id="MBB4682241.1"/>
    </source>
</evidence>